<gene>
    <name evidence="4" type="ORF">SAMN05216388_10671</name>
</gene>
<dbReference type="Gene3D" id="1.10.10.10">
    <property type="entry name" value="Winged helix-like DNA-binding domain superfamily/Winged helix DNA-binding domain"/>
    <property type="match status" value="2"/>
</dbReference>
<feature type="domain" description="DUF5817" evidence="3">
    <location>
        <begin position="11"/>
        <end position="69"/>
    </location>
</feature>
<dbReference type="Proteomes" id="UP000198775">
    <property type="component" value="Unassembled WGS sequence"/>
</dbReference>
<dbReference type="GO" id="GO:0006355">
    <property type="term" value="P:regulation of DNA-templated transcription"/>
    <property type="evidence" value="ECO:0007669"/>
    <property type="project" value="InterPro"/>
</dbReference>
<dbReference type="Pfam" id="PF19134">
    <property type="entry name" value="DUF5817"/>
    <property type="match status" value="1"/>
</dbReference>
<feature type="region of interest" description="Disordered" evidence="1">
    <location>
        <begin position="464"/>
        <end position="502"/>
    </location>
</feature>
<dbReference type="Pfam" id="PF09339">
    <property type="entry name" value="HTH_IclR"/>
    <property type="match status" value="1"/>
</dbReference>
<sequence length="1033" mass="112642">MAGATHSPDRFAVLGCRECESLWVAEHYHQQDRVECPRCGHSRDPGSIKAQATAGDWQVACEQRARLLARRAGELGEYVGTVDDYGRLEDEIDCTVPTTSLEQDAGYHDVFGNLVDERLDQWGEQRRAVLRDEADAYLERRFGTLDGDFQYDADRSLDFETAAGSLTPSLNDGGDVRADIHATANSAPADLWHEIATSNGFQDALVAAVRELCQGATHADRAATLREAGVTAADGGLATVLAALDRPAEDPAHQNALELVAGIGQDGATDLGHLPIELITDGPLAALDAAAIVPTVSVLLPEGFRDRRREQRETTLWFLCALGRVADVRVTMTGLVASWLRTEHRDDLPASFSAQCIAGRDSRAPSTRLREAHDQLDPDGRAIEVLRTLAAEPAHTLSYHELVAQATVSKSRVSQLLGTLEELALVERYGPRTAKRIELLPLGTAYLGTLDADHDRSQELDALFSETGSQPDRPCNPAHTRAGGDAPDDAADRDADGAGPYRTRWLSRSQHAAIAGTGRSGGVTTVDAPLDATDAEQRRTRYASYDADRDELVLSNWVTSPLQHVVSTALTLSTPKVLQAALPADRLANIDLDPVETRYCRCIGGFPEEAETDPQVLLDNLIEWGQELAAMTTDLQHKEYADRDAFRGRIMQSAHGLAGSIVHLLDEAGVTIHRELLLAPGLDHDTLDSIRATLLHEAQIQSQYRDHTVYRQLYEQRPDKVRQAPLVDVDAADPFGEYIGSLTIRGPHASDLGQHLEGYLRSANRPTREDAPEIAVRLPIGTAGPEAYAETISRLCSQKNLHKTREAVTLCRALAASPHAVADGLHWLEREDTPRDLRLDEVRYALAQLGPARLLPDATPTVSAAVATLLKAEQPLSQTELAARADVSTRSLRKYVDVLAALDLVRETESGYRLALPFQDDERGDRICPEPIATGATTATELLWEVADVLLDEPRRLGDLDDPVGAAFAYPVDFDVLRRECPRINPWVRVARILCDAPSGPDQVVQFGVRTEQTALAQQSLATVDKSVNLADD</sequence>
<evidence type="ECO:0000313" key="5">
    <source>
        <dbReference type="Proteomes" id="UP000198775"/>
    </source>
</evidence>
<dbReference type="InterPro" id="IPR043855">
    <property type="entry name" value="DUF5817"/>
</dbReference>
<accession>A0A1H8WNA7</accession>
<proteinExistence type="predicted"/>
<feature type="domain" description="HTH iclR-type" evidence="2">
    <location>
        <begin position="381"/>
        <end position="428"/>
    </location>
</feature>
<dbReference type="AlphaFoldDB" id="A0A1H8WNA7"/>
<dbReference type="InterPro" id="IPR036390">
    <property type="entry name" value="WH_DNA-bd_sf"/>
</dbReference>
<dbReference type="GO" id="GO:0003677">
    <property type="term" value="F:DNA binding"/>
    <property type="evidence" value="ECO:0007669"/>
    <property type="project" value="InterPro"/>
</dbReference>
<dbReference type="SUPFAM" id="SSF46785">
    <property type="entry name" value="Winged helix' DNA-binding domain"/>
    <property type="match status" value="2"/>
</dbReference>
<reference evidence="5" key="1">
    <citation type="submission" date="2016-10" db="EMBL/GenBank/DDBJ databases">
        <authorList>
            <person name="Varghese N."/>
            <person name="Submissions S."/>
        </authorList>
    </citation>
    <scope>NUCLEOTIDE SEQUENCE [LARGE SCALE GENOMIC DNA]</scope>
    <source>
        <strain evidence="5">IBRC-M 10043</strain>
    </source>
</reference>
<evidence type="ECO:0000256" key="1">
    <source>
        <dbReference type="SAM" id="MobiDB-lite"/>
    </source>
</evidence>
<keyword evidence="5" id="KW-1185">Reference proteome</keyword>
<dbReference type="RefSeq" id="WP_092664990.1">
    <property type="nucleotide sequence ID" value="NZ_FOCX01000067.1"/>
</dbReference>
<organism evidence="4 5">
    <name type="scientific">Halorientalis persicus</name>
    <dbReference type="NCBI Taxonomy" id="1367881"/>
    <lineage>
        <taxon>Archaea</taxon>
        <taxon>Methanobacteriati</taxon>
        <taxon>Methanobacteriota</taxon>
        <taxon>Stenosarchaea group</taxon>
        <taxon>Halobacteria</taxon>
        <taxon>Halobacteriales</taxon>
        <taxon>Haloarculaceae</taxon>
        <taxon>Halorientalis</taxon>
    </lineage>
</organism>
<evidence type="ECO:0000259" key="2">
    <source>
        <dbReference type="Pfam" id="PF09339"/>
    </source>
</evidence>
<dbReference type="InterPro" id="IPR036388">
    <property type="entry name" value="WH-like_DNA-bd_sf"/>
</dbReference>
<protein>
    <submittedName>
        <fullName evidence="4">IclR helix-turn-helix domain-containing protein</fullName>
    </submittedName>
</protein>
<name>A0A1H8WNA7_9EURY</name>
<evidence type="ECO:0000259" key="3">
    <source>
        <dbReference type="Pfam" id="PF19134"/>
    </source>
</evidence>
<evidence type="ECO:0000313" key="4">
    <source>
        <dbReference type="EMBL" id="SEP29099.1"/>
    </source>
</evidence>
<dbReference type="EMBL" id="FOCX01000067">
    <property type="protein sequence ID" value="SEP29099.1"/>
    <property type="molecule type" value="Genomic_DNA"/>
</dbReference>
<dbReference type="InterPro" id="IPR005471">
    <property type="entry name" value="Tscrpt_reg_IclR_N"/>
</dbReference>